<proteinExistence type="predicted"/>
<protein>
    <submittedName>
        <fullName evidence="1">Uncharacterized protein</fullName>
    </submittedName>
</protein>
<keyword evidence="2" id="KW-1185">Reference proteome</keyword>
<dbReference type="Proteomes" id="UP001234178">
    <property type="component" value="Unassembled WGS sequence"/>
</dbReference>
<organism evidence="1 2">
    <name type="scientific">Daphnia magna</name>
    <dbReference type="NCBI Taxonomy" id="35525"/>
    <lineage>
        <taxon>Eukaryota</taxon>
        <taxon>Metazoa</taxon>
        <taxon>Ecdysozoa</taxon>
        <taxon>Arthropoda</taxon>
        <taxon>Crustacea</taxon>
        <taxon>Branchiopoda</taxon>
        <taxon>Diplostraca</taxon>
        <taxon>Cladocera</taxon>
        <taxon>Anomopoda</taxon>
        <taxon>Daphniidae</taxon>
        <taxon>Daphnia</taxon>
    </lineage>
</organism>
<reference evidence="1 2" key="1">
    <citation type="journal article" date="2023" name="Nucleic Acids Res.">
        <title>The hologenome of Daphnia magna reveals possible DNA methylation and microbiome-mediated evolution of the host genome.</title>
        <authorList>
            <person name="Chaturvedi A."/>
            <person name="Li X."/>
            <person name="Dhandapani V."/>
            <person name="Marshall H."/>
            <person name="Kissane S."/>
            <person name="Cuenca-Cambronero M."/>
            <person name="Asole G."/>
            <person name="Calvet F."/>
            <person name="Ruiz-Romero M."/>
            <person name="Marangio P."/>
            <person name="Guigo R."/>
            <person name="Rago D."/>
            <person name="Mirbahai L."/>
            <person name="Eastwood N."/>
            <person name="Colbourne J.K."/>
            <person name="Zhou J."/>
            <person name="Mallon E."/>
            <person name="Orsini L."/>
        </authorList>
    </citation>
    <scope>NUCLEOTIDE SEQUENCE [LARGE SCALE GENOMIC DNA]</scope>
    <source>
        <strain evidence="1">LRV0_1</strain>
    </source>
</reference>
<evidence type="ECO:0000313" key="2">
    <source>
        <dbReference type="Proteomes" id="UP001234178"/>
    </source>
</evidence>
<dbReference type="EMBL" id="JAOYFB010000003">
    <property type="protein sequence ID" value="KAK4009394.1"/>
    <property type="molecule type" value="Genomic_DNA"/>
</dbReference>
<evidence type="ECO:0000313" key="1">
    <source>
        <dbReference type="EMBL" id="KAK4009394.1"/>
    </source>
</evidence>
<gene>
    <name evidence="1" type="ORF">OUZ56_018509</name>
</gene>
<name>A0ABQ9Z917_9CRUS</name>
<comment type="caution">
    <text evidence="1">The sequence shown here is derived from an EMBL/GenBank/DDBJ whole genome shotgun (WGS) entry which is preliminary data.</text>
</comment>
<accession>A0ABQ9Z917</accession>
<sequence>MLYCVFTVLSITKIHLPLSIYKGLPIPFHNPQRLLNRLGYSIAPFPLFRALDGSSNCSRNHSSATLRTL</sequence>